<reference evidence="2 3" key="1">
    <citation type="submission" date="2017-06" db="EMBL/GenBank/DDBJ databases">
        <title>Comparative genomic analysis of Ambrosia Fusariam Clade fungi.</title>
        <authorList>
            <person name="Stajich J.E."/>
            <person name="Carrillo J."/>
            <person name="Kijimoto T."/>
            <person name="Eskalen A."/>
            <person name="O'Donnell K."/>
            <person name="Kasson M."/>
        </authorList>
    </citation>
    <scope>NUCLEOTIDE SEQUENCE [LARGE SCALE GENOMIC DNA]</scope>
    <source>
        <strain evidence="2 3">NRRL62606</strain>
    </source>
</reference>
<protein>
    <submittedName>
        <fullName evidence="2">Uncharacterized protein</fullName>
    </submittedName>
</protein>
<name>A0A428SPB2_9HYPO</name>
<feature type="compositionally biased region" description="Acidic residues" evidence="1">
    <location>
        <begin position="318"/>
        <end position="343"/>
    </location>
</feature>
<feature type="region of interest" description="Disordered" evidence="1">
    <location>
        <begin position="126"/>
        <end position="148"/>
    </location>
</feature>
<evidence type="ECO:0000313" key="2">
    <source>
        <dbReference type="EMBL" id="RSL91610.1"/>
    </source>
</evidence>
<feature type="compositionally biased region" description="Basic and acidic residues" evidence="1">
    <location>
        <begin position="139"/>
        <end position="148"/>
    </location>
</feature>
<organism evidence="2 3">
    <name type="scientific">Fusarium floridanum</name>
    <dbReference type="NCBI Taxonomy" id="1325733"/>
    <lineage>
        <taxon>Eukaryota</taxon>
        <taxon>Fungi</taxon>
        <taxon>Dikarya</taxon>
        <taxon>Ascomycota</taxon>
        <taxon>Pezizomycotina</taxon>
        <taxon>Sordariomycetes</taxon>
        <taxon>Hypocreomycetidae</taxon>
        <taxon>Hypocreales</taxon>
        <taxon>Nectriaceae</taxon>
        <taxon>Fusarium</taxon>
        <taxon>Fusarium solani species complex</taxon>
    </lineage>
</organism>
<feature type="region of interest" description="Disordered" evidence="1">
    <location>
        <begin position="288"/>
        <end position="343"/>
    </location>
</feature>
<comment type="caution">
    <text evidence="2">The sequence shown here is derived from an EMBL/GenBank/DDBJ whole genome shotgun (WGS) entry which is preliminary data.</text>
</comment>
<gene>
    <name evidence="2" type="ORF">CEP51_000245</name>
</gene>
<dbReference type="Proteomes" id="UP000287972">
    <property type="component" value="Unassembled WGS sequence"/>
</dbReference>
<proteinExistence type="predicted"/>
<dbReference type="AlphaFoldDB" id="A0A428SPB2"/>
<sequence length="343" mass="37866">MVKHTKKPYFLLNEPVALNDENDTLNRLLGLAVVDPYSPTTVAYSPDKPLRARDAIDDLYPTTPVICEDFKLVRSKTSEQKASAKLQSLVKFSLGHGDSKEEDFSAAVFRRFSMDNTIRRLEALLREPTEETPASEATHGADHEVSRKKQLEIRKKYREEVLDLLHRPGRGKLYIITGFITCIDLKKNLDTSRHSSAGVGAGTGPSALTGLPEAQLEAEYSRTHGFGVQGAYVGEYLIACSYFCLTAREGTKPGLFGWLMPKFGKDRNYAIGSEELWRFGDKQVEGNTEALLGGETRSPAESVSSDEEGMAVELLYGDSDDEGDDESGDGFIEDGDDGYTDED</sequence>
<evidence type="ECO:0000313" key="3">
    <source>
        <dbReference type="Proteomes" id="UP000287972"/>
    </source>
</evidence>
<dbReference type="EMBL" id="NKCL01000002">
    <property type="protein sequence ID" value="RSL91610.1"/>
    <property type="molecule type" value="Genomic_DNA"/>
</dbReference>
<keyword evidence="3" id="KW-1185">Reference proteome</keyword>
<evidence type="ECO:0000256" key="1">
    <source>
        <dbReference type="SAM" id="MobiDB-lite"/>
    </source>
</evidence>
<accession>A0A428SPB2</accession>